<dbReference type="GO" id="GO:0005737">
    <property type="term" value="C:cytoplasm"/>
    <property type="evidence" value="ECO:0007669"/>
    <property type="project" value="UniProtKB-SubCell"/>
</dbReference>
<dbReference type="Proteomes" id="UP000827892">
    <property type="component" value="Chromosome II"/>
</dbReference>
<protein>
    <recommendedName>
        <fullName evidence="7">Actin-related protein 6</fullName>
    </recommendedName>
</protein>
<dbReference type="InterPro" id="IPR004000">
    <property type="entry name" value="Actin"/>
</dbReference>
<dbReference type="GO" id="GO:0005634">
    <property type="term" value="C:nucleus"/>
    <property type="evidence" value="ECO:0007669"/>
    <property type="project" value="UniProtKB-ARBA"/>
</dbReference>
<dbReference type="Pfam" id="PF00022">
    <property type="entry name" value="Actin"/>
    <property type="match status" value="1"/>
</dbReference>
<dbReference type="FunFam" id="3.90.640.10:FF:000014">
    <property type="entry name" value="Putative actin-related protein 6"/>
    <property type="match status" value="1"/>
</dbReference>
<organism evidence="5 6">
    <name type="scientific">Caenorhabditis briggsae</name>
    <dbReference type="NCBI Taxonomy" id="6238"/>
    <lineage>
        <taxon>Eukaryota</taxon>
        <taxon>Metazoa</taxon>
        <taxon>Ecdysozoa</taxon>
        <taxon>Nematoda</taxon>
        <taxon>Chromadorea</taxon>
        <taxon>Rhabditida</taxon>
        <taxon>Rhabditina</taxon>
        <taxon>Rhabditomorpha</taxon>
        <taxon>Rhabditoidea</taxon>
        <taxon>Rhabditidae</taxon>
        <taxon>Peloderinae</taxon>
        <taxon>Caenorhabditis</taxon>
    </lineage>
</organism>
<dbReference type="PANTHER" id="PTHR11937">
    <property type="entry name" value="ACTIN"/>
    <property type="match status" value="1"/>
</dbReference>
<dbReference type="SUPFAM" id="SSF53067">
    <property type="entry name" value="Actin-like ATPase domain"/>
    <property type="match status" value="2"/>
</dbReference>
<evidence type="ECO:0000313" key="6">
    <source>
        <dbReference type="Proteomes" id="UP000827892"/>
    </source>
</evidence>
<comment type="subcellular location">
    <subcellularLocation>
        <location evidence="1">Cytoplasm</location>
    </subcellularLocation>
</comment>
<evidence type="ECO:0000256" key="3">
    <source>
        <dbReference type="ARBA" id="ARBA00022490"/>
    </source>
</evidence>
<proteinExistence type="inferred from homology"/>
<evidence type="ECO:0000256" key="4">
    <source>
        <dbReference type="SAM" id="MobiDB-lite"/>
    </source>
</evidence>
<evidence type="ECO:0000313" key="5">
    <source>
        <dbReference type="EMBL" id="ULU04289.1"/>
    </source>
</evidence>
<dbReference type="InterPro" id="IPR043129">
    <property type="entry name" value="ATPase_NBD"/>
</dbReference>
<reference evidence="5 6" key="1">
    <citation type="submission" date="2022-05" db="EMBL/GenBank/DDBJ databases">
        <title>Chromosome-level reference genomes for two strains of Caenorhabditis briggsae: an improved platform for comparative genomics.</title>
        <authorList>
            <person name="Stevens L."/>
            <person name="Andersen E.C."/>
        </authorList>
    </citation>
    <scope>NUCLEOTIDE SEQUENCE [LARGE SCALE GENOMIC DNA]</scope>
    <source>
        <strain evidence="5">QX1410_ONT</strain>
        <tissue evidence="5">Whole-organism</tissue>
    </source>
</reference>
<comment type="similarity">
    <text evidence="2">Belongs to the actin family. ARP6 subfamily.</text>
</comment>
<dbReference type="OMA" id="DKQINIW"/>
<dbReference type="CDD" id="cd10210">
    <property type="entry name" value="ASKHA_NBD_Arp6"/>
    <property type="match status" value="1"/>
</dbReference>
<dbReference type="SMART" id="SM00268">
    <property type="entry name" value="ACTIN"/>
    <property type="match status" value="1"/>
</dbReference>
<evidence type="ECO:0000256" key="1">
    <source>
        <dbReference type="ARBA" id="ARBA00004496"/>
    </source>
</evidence>
<evidence type="ECO:0008006" key="7">
    <source>
        <dbReference type="Google" id="ProtNLM"/>
    </source>
</evidence>
<dbReference type="Gene3D" id="3.30.420.40">
    <property type="match status" value="2"/>
</dbReference>
<dbReference type="KEGG" id="cbr:CBG_13348"/>
<keyword evidence="3" id="KW-0963">Cytoplasm</keyword>
<evidence type="ECO:0000256" key="2">
    <source>
        <dbReference type="ARBA" id="ARBA00005665"/>
    </source>
</evidence>
<gene>
    <name evidence="5" type="ORF">L3Y34_017225</name>
</gene>
<sequence>MSETTVILDNGAHNMKVGKSDWDTPKLIPNSIVKAKHERKRVFVGHEQEDCSEKFSLFYVRPIERGYVVNWDTQQQIWEKTFDHLDVEPTTSRIVYTDNNYLIPALPDVSNEIFFEQFGFNEVFKASASTLVAEHSRQVNGRRCVCVVDSGFSMTTVASFVDGMLVQESVMRIDVGGKALTNKLKDWISYRQLNVSEETYVINECKEDLCFVSLDFNESMKESKKRFDENALDRRYVMPDFHKTFKGVVKDPREPTDNMPSIVLGVERFATPEILFNPSDIDIDQCGVAEAVVESIFHCAEELRPSLAENIIVVGGSTCFPGFRERLQKEVTSMLPAEYRIRVSGEVKDPQTHAWMCSQELVEAVDLPFINRQEWDEKGDSLEFSKFFKTLVSSEELKETRKFEEQKEKSPKEDEEDL</sequence>
<dbReference type="AlphaFoldDB" id="A0AAE9DIL7"/>
<name>A0AAE9DIL7_CAEBR</name>
<feature type="compositionally biased region" description="Basic and acidic residues" evidence="4">
    <location>
        <begin position="397"/>
        <end position="412"/>
    </location>
</feature>
<feature type="region of interest" description="Disordered" evidence="4">
    <location>
        <begin position="397"/>
        <end position="418"/>
    </location>
</feature>
<accession>A0AAE9DIL7</accession>
<dbReference type="Gene3D" id="3.90.640.10">
    <property type="entry name" value="Actin, Chain A, domain 4"/>
    <property type="match status" value="1"/>
</dbReference>
<dbReference type="EMBL" id="CP090892">
    <property type="protein sequence ID" value="ULU04289.1"/>
    <property type="molecule type" value="Genomic_DNA"/>
</dbReference>